<dbReference type="PANTHER" id="PTHR34106">
    <property type="entry name" value="GLYCOSIDASE"/>
    <property type="match status" value="1"/>
</dbReference>
<evidence type="ECO:0000256" key="3">
    <source>
        <dbReference type="ARBA" id="ARBA00024356"/>
    </source>
</evidence>
<comment type="similarity">
    <text evidence="3">Belongs to the glycosyl hydrolase 130 family.</text>
</comment>
<dbReference type="InterPro" id="IPR023296">
    <property type="entry name" value="Glyco_hydro_beta-prop_sf"/>
</dbReference>
<dbReference type="GO" id="GO:0016798">
    <property type="term" value="F:hydrolase activity, acting on glycosyl bonds"/>
    <property type="evidence" value="ECO:0007669"/>
    <property type="project" value="UniProtKB-KW"/>
</dbReference>
<dbReference type="Proteomes" id="UP001324380">
    <property type="component" value="Chromosome"/>
</dbReference>
<dbReference type="PANTHER" id="PTHR34106:SF5">
    <property type="entry name" value="GLYCOSIDASE"/>
    <property type="match status" value="1"/>
</dbReference>
<sequence>MTNNPKINALTVRIEDFKMQRLGTIMEPDMTNPMEAGGVLNPAAIRSRDGNLYLFPRMATMDNYSRIGIARVKFNAVGDPCGVERLGIALEPEAEYEKRPNGGGCEDPRITFVEPLDLYLMTYTAFSPEGPRVALAKSADLLHWERLGLANYNTFQHIEFNGINNKDACIFPQVIKDPRGHTALGMLHRPLFPGTSPEEKALHKNQAKRNRHQECIWISYLHFNSEKARHWKLSKFISHHPLAAPIQNWEDLKIGAGTPPILTRHGWMYLYHGVGEGPHSSSTKKEYRYSAGVMILAADNPCKILYRSRYPLLSPDLPEERVGIIADVVFPTGIDRRDDLGKPDRFDVYYGMADNRIGVARLDIPEVLPIINY</sequence>
<accession>A0ABZ0TV20</accession>
<gene>
    <name evidence="4" type="ORF">SNE25_15670</name>
</gene>
<protein>
    <submittedName>
        <fullName evidence="4">Glycosidase</fullName>
    </submittedName>
</protein>
<evidence type="ECO:0000313" key="4">
    <source>
        <dbReference type="EMBL" id="WPU96959.1"/>
    </source>
</evidence>
<evidence type="ECO:0000313" key="5">
    <source>
        <dbReference type="Proteomes" id="UP001324380"/>
    </source>
</evidence>
<evidence type="ECO:0000256" key="1">
    <source>
        <dbReference type="ARBA" id="ARBA00022676"/>
    </source>
</evidence>
<dbReference type="Pfam" id="PF04041">
    <property type="entry name" value="Glyco_hydro_130"/>
    <property type="match status" value="1"/>
</dbReference>
<name>A0ABZ0TV20_9SPHI</name>
<reference evidence="4 5" key="1">
    <citation type="submission" date="2023-11" db="EMBL/GenBank/DDBJ databases">
        <title>Analysis of the Genomes of Mucilaginibacter gossypii cycad 4 and M. sabulilitoris SNA2: microbes with the potential for plant growth promotion.</title>
        <authorList>
            <person name="Hirsch A.M."/>
            <person name="Humm E."/>
            <person name="Rubbi M."/>
            <person name="Del Vecchio G."/>
            <person name="Ha S.M."/>
            <person name="Pellegrini M."/>
            <person name="Gunsalus R.P."/>
        </authorList>
    </citation>
    <scope>NUCLEOTIDE SEQUENCE [LARGE SCALE GENOMIC DNA]</scope>
    <source>
        <strain evidence="4 5">SNA2</strain>
    </source>
</reference>
<dbReference type="Gene3D" id="2.115.10.20">
    <property type="entry name" value="Glycosyl hydrolase domain, family 43"/>
    <property type="match status" value="1"/>
</dbReference>
<keyword evidence="4" id="KW-0378">Hydrolase</keyword>
<evidence type="ECO:0000256" key="2">
    <source>
        <dbReference type="ARBA" id="ARBA00022679"/>
    </source>
</evidence>
<dbReference type="EMBL" id="CP139558">
    <property type="protein sequence ID" value="WPU96959.1"/>
    <property type="molecule type" value="Genomic_DNA"/>
</dbReference>
<proteinExistence type="inferred from homology"/>
<dbReference type="SUPFAM" id="SSF75005">
    <property type="entry name" value="Arabinanase/levansucrase/invertase"/>
    <property type="match status" value="1"/>
</dbReference>
<organism evidence="4 5">
    <name type="scientific">Mucilaginibacter sabulilitoris</name>
    <dbReference type="NCBI Taxonomy" id="1173583"/>
    <lineage>
        <taxon>Bacteria</taxon>
        <taxon>Pseudomonadati</taxon>
        <taxon>Bacteroidota</taxon>
        <taxon>Sphingobacteriia</taxon>
        <taxon>Sphingobacteriales</taxon>
        <taxon>Sphingobacteriaceae</taxon>
        <taxon>Mucilaginibacter</taxon>
    </lineage>
</organism>
<keyword evidence="1" id="KW-0328">Glycosyltransferase</keyword>
<keyword evidence="4" id="KW-0326">Glycosidase</keyword>
<dbReference type="InterPro" id="IPR007184">
    <property type="entry name" value="Mannoside_phosphorylase"/>
</dbReference>
<keyword evidence="2" id="KW-0808">Transferase</keyword>
<dbReference type="RefSeq" id="WP_321566045.1">
    <property type="nucleotide sequence ID" value="NZ_CP139558.1"/>
</dbReference>
<keyword evidence="5" id="KW-1185">Reference proteome</keyword>